<organism evidence="1 2">
    <name type="scientific">Runella salmonicolor</name>
    <dbReference type="NCBI Taxonomy" id="2950278"/>
    <lineage>
        <taxon>Bacteria</taxon>
        <taxon>Pseudomonadati</taxon>
        <taxon>Bacteroidota</taxon>
        <taxon>Cytophagia</taxon>
        <taxon>Cytophagales</taxon>
        <taxon>Spirosomataceae</taxon>
        <taxon>Runella</taxon>
    </lineage>
</organism>
<accession>A0ABT1FIH0</accession>
<keyword evidence="2" id="KW-1185">Reference proteome</keyword>
<dbReference type="EMBL" id="JAMZEL010000001">
    <property type="protein sequence ID" value="MCP1381562.1"/>
    <property type="molecule type" value="Genomic_DNA"/>
</dbReference>
<evidence type="ECO:0000313" key="1">
    <source>
        <dbReference type="EMBL" id="MCP1381562.1"/>
    </source>
</evidence>
<dbReference type="RefSeq" id="WP_253525242.1">
    <property type="nucleotide sequence ID" value="NZ_JAMZEL010000001.1"/>
</dbReference>
<reference evidence="1 2" key="1">
    <citation type="submission" date="2022-06" db="EMBL/GenBank/DDBJ databases">
        <title>Runella sp. S5 genome sequencing.</title>
        <authorList>
            <person name="Park S."/>
        </authorList>
    </citation>
    <scope>NUCLEOTIDE SEQUENCE [LARGE SCALE GENOMIC DNA]</scope>
    <source>
        <strain evidence="1 2">S5</strain>
    </source>
</reference>
<name>A0ABT1FIH0_9BACT</name>
<gene>
    <name evidence="1" type="ORF">NCI00_03965</name>
</gene>
<proteinExistence type="predicted"/>
<sequence>MINVKQAVAASVEFLASIDNEAQDVLVEEVEYSDYQLGTKAWLITLSFTHPQSQKKNNLLSALAGDVRKYKIFKVDSDKGEVLSMKIRELAKAQ</sequence>
<dbReference type="Proteomes" id="UP001204772">
    <property type="component" value="Unassembled WGS sequence"/>
</dbReference>
<evidence type="ECO:0000313" key="2">
    <source>
        <dbReference type="Proteomes" id="UP001204772"/>
    </source>
</evidence>
<protein>
    <submittedName>
        <fullName evidence="1">Uncharacterized protein</fullName>
    </submittedName>
</protein>
<comment type="caution">
    <text evidence="1">The sequence shown here is derived from an EMBL/GenBank/DDBJ whole genome shotgun (WGS) entry which is preliminary data.</text>
</comment>